<dbReference type="AlphaFoldDB" id="A0A9J5ZWD9"/>
<evidence type="ECO:0000313" key="2">
    <source>
        <dbReference type="Proteomes" id="UP000824120"/>
    </source>
</evidence>
<accession>A0A9J5ZWD9</accession>
<dbReference type="EMBL" id="JACXVP010000003">
    <property type="protein sequence ID" value="KAG5616274.1"/>
    <property type="molecule type" value="Genomic_DNA"/>
</dbReference>
<dbReference type="Proteomes" id="UP000824120">
    <property type="component" value="Chromosome 3"/>
</dbReference>
<gene>
    <name evidence="1" type="ORF">H5410_016098</name>
</gene>
<name>A0A9J5ZWD9_SOLCO</name>
<protein>
    <submittedName>
        <fullName evidence="1">Uncharacterized protein</fullName>
    </submittedName>
</protein>
<sequence>MQTRHINCISKPRQQCSPILFVFLFCFNSMICSKSSARWGNLGASLILASRSTDTSLNPLRIVTPICHGKCFG</sequence>
<evidence type="ECO:0000313" key="1">
    <source>
        <dbReference type="EMBL" id="KAG5616274.1"/>
    </source>
</evidence>
<comment type="caution">
    <text evidence="1">The sequence shown here is derived from an EMBL/GenBank/DDBJ whole genome shotgun (WGS) entry which is preliminary data.</text>
</comment>
<proteinExistence type="predicted"/>
<organism evidence="1 2">
    <name type="scientific">Solanum commersonii</name>
    <name type="common">Commerson's wild potato</name>
    <name type="synonym">Commerson's nightshade</name>
    <dbReference type="NCBI Taxonomy" id="4109"/>
    <lineage>
        <taxon>Eukaryota</taxon>
        <taxon>Viridiplantae</taxon>
        <taxon>Streptophyta</taxon>
        <taxon>Embryophyta</taxon>
        <taxon>Tracheophyta</taxon>
        <taxon>Spermatophyta</taxon>
        <taxon>Magnoliopsida</taxon>
        <taxon>eudicotyledons</taxon>
        <taxon>Gunneridae</taxon>
        <taxon>Pentapetalae</taxon>
        <taxon>asterids</taxon>
        <taxon>lamiids</taxon>
        <taxon>Solanales</taxon>
        <taxon>Solanaceae</taxon>
        <taxon>Solanoideae</taxon>
        <taxon>Solaneae</taxon>
        <taxon>Solanum</taxon>
    </lineage>
</organism>
<reference evidence="1 2" key="1">
    <citation type="submission" date="2020-09" db="EMBL/GenBank/DDBJ databases">
        <title>De no assembly of potato wild relative species, Solanum commersonii.</title>
        <authorList>
            <person name="Cho K."/>
        </authorList>
    </citation>
    <scope>NUCLEOTIDE SEQUENCE [LARGE SCALE GENOMIC DNA]</scope>
    <source>
        <strain evidence="1">LZ3.2</strain>
        <tissue evidence="1">Leaf</tissue>
    </source>
</reference>
<keyword evidence="2" id="KW-1185">Reference proteome</keyword>